<dbReference type="Proteomes" id="UP000266841">
    <property type="component" value="Unassembled WGS sequence"/>
</dbReference>
<gene>
    <name evidence="6" type="ORF">THAOC_26241</name>
</gene>
<evidence type="ECO:0000313" key="7">
    <source>
        <dbReference type="Proteomes" id="UP000266841"/>
    </source>
</evidence>
<dbReference type="SMART" id="SM00271">
    <property type="entry name" value="DnaJ"/>
    <property type="match status" value="1"/>
</dbReference>
<reference evidence="6 7" key="1">
    <citation type="journal article" date="2012" name="Genome Biol.">
        <title>Genome and low-iron response of an oceanic diatom adapted to chronic iron limitation.</title>
        <authorList>
            <person name="Lommer M."/>
            <person name="Specht M."/>
            <person name="Roy A.S."/>
            <person name="Kraemer L."/>
            <person name="Andreson R."/>
            <person name="Gutowska M.A."/>
            <person name="Wolf J."/>
            <person name="Bergner S.V."/>
            <person name="Schilhabel M.B."/>
            <person name="Klostermeier U.C."/>
            <person name="Beiko R.G."/>
            <person name="Rosenstiel P."/>
            <person name="Hippler M."/>
            <person name="Laroche J."/>
        </authorList>
    </citation>
    <scope>NUCLEOTIDE SEQUENCE [LARGE SCALE GENOMIC DNA]</scope>
    <source>
        <strain evidence="6 7">CCMP1005</strain>
    </source>
</reference>
<evidence type="ECO:0000256" key="1">
    <source>
        <dbReference type="ARBA" id="ARBA00022737"/>
    </source>
</evidence>
<protein>
    <recommendedName>
        <fullName evidence="5">J domain-containing protein</fullName>
    </recommendedName>
</protein>
<feature type="compositionally biased region" description="Basic residues" evidence="4">
    <location>
        <begin position="91"/>
        <end position="106"/>
    </location>
</feature>
<dbReference type="SUPFAM" id="SSF48452">
    <property type="entry name" value="TPR-like"/>
    <property type="match status" value="1"/>
</dbReference>
<dbReference type="Pfam" id="PF00226">
    <property type="entry name" value="DnaJ"/>
    <property type="match status" value="1"/>
</dbReference>
<organism evidence="6 7">
    <name type="scientific">Thalassiosira oceanica</name>
    <name type="common">Marine diatom</name>
    <dbReference type="NCBI Taxonomy" id="159749"/>
    <lineage>
        <taxon>Eukaryota</taxon>
        <taxon>Sar</taxon>
        <taxon>Stramenopiles</taxon>
        <taxon>Ochrophyta</taxon>
        <taxon>Bacillariophyta</taxon>
        <taxon>Coscinodiscophyceae</taxon>
        <taxon>Thalassiosirophycidae</taxon>
        <taxon>Thalassiosirales</taxon>
        <taxon>Thalassiosiraceae</taxon>
        <taxon>Thalassiosira</taxon>
    </lineage>
</organism>
<evidence type="ECO:0000259" key="5">
    <source>
        <dbReference type="PROSITE" id="PS50076"/>
    </source>
</evidence>
<dbReference type="PANTHER" id="PTHR45188:SF2">
    <property type="entry name" value="DNAJ HOMOLOG SUBFAMILY C MEMBER 7"/>
    <property type="match status" value="1"/>
</dbReference>
<dbReference type="InterPro" id="IPR011990">
    <property type="entry name" value="TPR-like_helical_dom_sf"/>
</dbReference>
<evidence type="ECO:0000313" key="6">
    <source>
        <dbReference type="EMBL" id="EJK54193.1"/>
    </source>
</evidence>
<dbReference type="EMBL" id="AGNL01036221">
    <property type="protein sequence ID" value="EJK54193.1"/>
    <property type="molecule type" value="Genomic_DNA"/>
</dbReference>
<evidence type="ECO:0000256" key="3">
    <source>
        <dbReference type="SAM" id="Coils"/>
    </source>
</evidence>
<accession>K0RKH3</accession>
<keyword evidence="1" id="KW-0677">Repeat</keyword>
<keyword evidence="2" id="KW-0802">TPR repeat</keyword>
<feature type="domain" description="J" evidence="5">
    <location>
        <begin position="632"/>
        <end position="697"/>
    </location>
</feature>
<name>K0RKH3_THAOC</name>
<sequence>GRGREAGEEVNRSTGADRALWRYRSRTPRGGAALHASHFSDFRRRCVGGIGSIYWSRPGRAPTRDGEGKPQPDPAAPFCRPRRLFADRGRTALRRRSTRRRRRRRTGQASIAGGQGQGDPPPPTGDSEVYCGLWANEGHCDLNSDYMLHHCAGSCEVRYSLAPAPIVAADWPVSPHRQSTNVMLSQQLVFREATILPGEDAAAGAFRYAEDFNQYKLEKFQFDILPISTVVDIAYALQAELTDLRPDYEVDEGIANCGKELCSADMLWRRAEDQMMEELVERQRQREFDEDQKNARQKIRRKKERVAVMEAEARRFEHKNSWIKFGERLIASLAASRVPGWWTKVISTFTQDGPQGGNCEETLAVIKIIPLKSKTVGIRLIELRCHELLGDPMSTLAVANEMTSGKVNGDPWQNKDFHTMVVTVGANAAMQLGLSGNASGFYQTAQEIDPEHSQYRLLKKVMELLNTTEEHIQEGDYEKALDSIDHCLSATRGLDAQSTLFLSSIQLKNCTILSNMGKDEEALANCDMAVETRLSNIAVVDREAIQEAYLVRSDALQLDMDYEEALNDIRAAMDLIPQPADDSDHRYMEETQRLYNRLLTAMHRQKLYNGGEIDFKYNKHTGYPDGRPPERDHEKILQLPKKLKRRSKEGKCAWLKENFKRLARHYHPDKYKGSKKRAERKFKEVKEAKEYISRQWDC</sequence>
<dbReference type="SUPFAM" id="SSF46565">
    <property type="entry name" value="Chaperone J-domain"/>
    <property type="match status" value="1"/>
</dbReference>
<feature type="non-terminal residue" evidence="6">
    <location>
        <position position="1"/>
    </location>
</feature>
<dbReference type="PROSITE" id="PS50076">
    <property type="entry name" value="DNAJ_2"/>
    <property type="match status" value="1"/>
</dbReference>
<dbReference type="PANTHER" id="PTHR45188">
    <property type="entry name" value="DNAJ PROTEIN P58IPK HOMOLOG"/>
    <property type="match status" value="1"/>
</dbReference>
<dbReference type="OrthoDB" id="10250354at2759"/>
<dbReference type="AlphaFoldDB" id="K0RKH3"/>
<feature type="coiled-coil region" evidence="3">
    <location>
        <begin position="292"/>
        <end position="319"/>
    </location>
</feature>
<dbReference type="Gene3D" id="1.10.287.110">
    <property type="entry name" value="DnaJ domain"/>
    <property type="match status" value="1"/>
</dbReference>
<dbReference type="eggNOG" id="KOG0550">
    <property type="taxonomic scope" value="Eukaryota"/>
</dbReference>
<dbReference type="Gene3D" id="1.25.40.10">
    <property type="entry name" value="Tetratricopeptide repeat domain"/>
    <property type="match status" value="1"/>
</dbReference>
<dbReference type="InterPro" id="IPR036869">
    <property type="entry name" value="J_dom_sf"/>
</dbReference>
<keyword evidence="3" id="KW-0175">Coiled coil</keyword>
<proteinExistence type="predicted"/>
<keyword evidence="7" id="KW-1185">Reference proteome</keyword>
<evidence type="ECO:0000256" key="2">
    <source>
        <dbReference type="ARBA" id="ARBA00022803"/>
    </source>
</evidence>
<dbReference type="CDD" id="cd06257">
    <property type="entry name" value="DnaJ"/>
    <property type="match status" value="1"/>
</dbReference>
<feature type="region of interest" description="Disordered" evidence="4">
    <location>
        <begin position="57"/>
        <end position="125"/>
    </location>
</feature>
<evidence type="ECO:0000256" key="4">
    <source>
        <dbReference type="SAM" id="MobiDB-lite"/>
    </source>
</evidence>
<dbReference type="InterPro" id="IPR001623">
    <property type="entry name" value="DnaJ_domain"/>
</dbReference>
<comment type="caution">
    <text evidence="6">The sequence shown here is derived from an EMBL/GenBank/DDBJ whole genome shotgun (WGS) entry which is preliminary data.</text>
</comment>